<dbReference type="EMBL" id="PXWG01000021">
    <property type="protein sequence ID" value="PSJ28570.1"/>
    <property type="molecule type" value="Genomic_DNA"/>
</dbReference>
<keyword evidence="2" id="KW-1185">Reference proteome</keyword>
<comment type="caution">
    <text evidence="1">The sequence shown here is derived from an EMBL/GenBank/DDBJ whole genome shotgun (WGS) entry which is preliminary data.</text>
</comment>
<name>A0A9X7PHW1_9ACTN</name>
<proteinExistence type="predicted"/>
<dbReference type="AlphaFoldDB" id="A0A9X7PHW1"/>
<dbReference type="Proteomes" id="UP000242427">
    <property type="component" value="Unassembled WGS sequence"/>
</dbReference>
<evidence type="ECO:0000313" key="1">
    <source>
        <dbReference type="EMBL" id="PSJ28570.1"/>
    </source>
</evidence>
<gene>
    <name evidence="1" type="ORF">B7P34_11965</name>
</gene>
<organism evidence="1 2">
    <name type="scientific">Streptosporangium nondiastaticum</name>
    <dbReference type="NCBI Taxonomy" id="35764"/>
    <lineage>
        <taxon>Bacteria</taxon>
        <taxon>Bacillati</taxon>
        <taxon>Actinomycetota</taxon>
        <taxon>Actinomycetes</taxon>
        <taxon>Streptosporangiales</taxon>
        <taxon>Streptosporangiaceae</taxon>
        <taxon>Streptosporangium</taxon>
    </lineage>
</organism>
<reference evidence="1 2" key="1">
    <citation type="submission" date="2018-03" db="EMBL/GenBank/DDBJ databases">
        <title>Chitinolytic properties of Streptosporangium nondiastaticum TBG75A20.</title>
        <authorList>
            <person name="Gayathri V."/>
            <person name="Shiburaj S."/>
        </authorList>
    </citation>
    <scope>NUCLEOTIDE SEQUENCE [LARGE SCALE GENOMIC DNA]</scope>
    <source>
        <strain evidence="1 2">TBG75A20</strain>
    </source>
</reference>
<protein>
    <submittedName>
        <fullName evidence="1">Uncharacterized protein</fullName>
    </submittedName>
</protein>
<accession>A0A9X7PHW1</accession>
<evidence type="ECO:0000313" key="2">
    <source>
        <dbReference type="Proteomes" id="UP000242427"/>
    </source>
</evidence>
<sequence length="91" mass="10007">MRAARSWGRIRTWWCLYGQFSRPVRFLRPSRRRVHAAARARYADPGFLDASLRQLALRIEVISLPHTGGPPALTPAPGCTCGGPPVSAPQA</sequence>